<reference evidence="2" key="1">
    <citation type="submission" date="2025-05" db="UniProtKB">
        <authorList>
            <consortium name="RefSeq"/>
        </authorList>
    </citation>
    <scope>NUCLEOTIDE SEQUENCE [LARGE SCALE GENOMIC DNA]</scope>
</reference>
<evidence type="ECO:0000313" key="3">
    <source>
        <dbReference type="RefSeq" id="XP_060045626.1"/>
    </source>
</evidence>
<feature type="compositionally biased region" description="Low complexity" evidence="1">
    <location>
        <begin position="60"/>
        <end position="75"/>
    </location>
</feature>
<protein>
    <submittedName>
        <fullName evidence="3">Uncharacterized protein LOC132538075 isoform X2</fullName>
    </submittedName>
</protein>
<feature type="region of interest" description="Disordered" evidence="1">
    <location>
        <begin position="1"/>
        <end position="148"/>
    </location>
</feature>
<evidence type="ECO:0000313" key="2">
    <source>
        <dbReference type="Proteomes" id="UP001652624"/>
    </source>
</evidence>
<feature type="compositionally biased region" description="Basic and acidic residues" evidence="1">
    <location>
        <begin position="110"/>
        <end position="125"/>
    </location>
</feature>
<evidence type="ECO:0000256" key="1">
    <source>
        <dbReference type="SAM" id="MobiDB-lite"/>
    </source>
</evidence>
<dbReference type="Proteomes" id="UP001652624">
    <property type="component" value="Chromosome 1"/>
</dbReference>
<proteinExistence type="predicted"/>
<dbReference type="GeneID" id="132538075"/>
<dbReference type="RefSeq" id="XP_060045626.1">
    <property type="nucleotide sequence ID" value="XM_060189643.1"/>
</dbReference>
<accession>A0ABM3X9Y7</accession>
<gene>
    <name evidence="3" type="primary">LOC132538075</name>
</gene>
<organism evidence="2 3">
    <name type="scientific">Erinaceus europaeus</name>
    <name type="common">Western European hedgehog</name>
    <dbReference type="NCBI Taxonomy" id="9365"/>
    <lineage>
        <taxon>Eukaryota</taxon>
        <taxon>Metazoa</taxon>
        <taxon>Chordata</taxon>
        <taxon>Craniata</taxon>
        <taxon>Vertebrata</taxon>
        <taxon>Euteleostomi</taxon>
        <taxon>Mammalia</taxon>
        <taxon>Eutheria</taxon>
        <taxon>Laurasiatheria</taxon>
        <taxon>Eulipotyphla</taxon>
        <taxon>Erinaceidae</taxon>
        <taxon>Erinaceinae</taxon>
        <taxon>Erinaceus</taxon>
    </lineage>
</organism>
<sequence length="148" mass="16103">MGDACPRVQRVRGPRLGLGATRSPTLPHPTLSSGHWKPHRSPARGHTPMPLSRRGRRPRLAASPVASSSLPRAAAHPLRRVGRGTPLLSHELRLTRRRHSSEKIPTGPEPHADFRPGKGLQERAAGDATDAGEPLRAGMDSQYRLGHF</sequence>
<name>A0ABM3X9Y7_ERIEU</name>
<keyword evidence="2" id="KW-1185">Reference proteome</keyword>
<reference evidence="3" key="2">
    <citation type="submission" date="2025-08" db="UniProtKB">
        <authorList>
            <consortium name="RefSeq"/>
        </authorList>
    </citation>
    <scope>IDENTIFICATION</scope>
</reference>